<keyword evidence="4" id="KW-0807">Transducer</keyword>
<dbReference type="InterPro" id="IPR004089">
    <property type="entry name" value="MCPsignal_dom"/>
</dbReference>
<comment type="similarity">
    <text evidence="3">Belongs to the methyl-accepting chemotaxis (MCP) protein family.</text>
</comment>
<dbReference type="CDD" id="cd11386">
    <property type="entry name" value="MCP_signal"/>
    <property type="match status" value="1"/>
</dbReference>
<dbReference type="RefSeq" id="WP_212685288.1">
    <property type="nucleotide sequence ID" value="NZ_JAGSPM010000010.1"/>
</dbReference>
<protein>
    <submittedName>
        <fullName evidence="10">MCP four helix bundle domain-containing protein</fullName>
    </submittedName>
</protein>
<keyword evidence="7" id="KW-0472">Membrane</keyword>
<keyword evidence="7" id="KW-1133">Transmembrane helix</keyword>
<dbReference type="GO" id="GO:0006935">
    <property type="term" value="P:chemotaxis"/>
    <property type="evidence" value="ECO:0007669"/>
    <property type="project" value="InterPro"/>
</dbReference>
<dbReference type="PANTHER" id="PTHR43531">
    <property type="entry name" value="PROTEIN ICFG"/>
    <property type="match status" value="1"/>
</dbReference>
<dbReference type="EMBL" id="JAGSPM010000010">
    <property type="protein sequence ID" value="MBR7747923.1"/>
    <property type="molecule type" value="Genomic_DNA"/>
</dbReference>
<dbReference type="CDD" id="cd19411">
    <property type="entry name" value="MCP2201-like_sensor"/>
    <property type="match status" value="1"/>
</dbReference>
<feature type="domain" description="Methyl-accepting transducer" evidence="8">
    <location>
        <begin position="269"/>
        <end position="498"/>
    </location>
</feature>
<dbReference type="Gene3D" id="6.10.340.10">
    <property type="match status" value="1"/>
</dbReference>
<sequence>MKLNNLKIRYKLGLSFAVVIALMLIVSVDSFSGMKKLSADIELVGNDRLPKVKLAQAIKNALNENARNMRNILLLRDVESQKNEYDGIEKSNTIISNSIVELERRITSKRGQGLIKNLMEASSAFSESTSKFLNHTRAGEYDAALQLMQSDILNKQAHYFNTLDALIEYQEHLIADAIQEGEAIFIRESRALIFISVLAVAIATVLGWLLSHTLTTQLGKAVNLANKVANGDLRTNIQVNSTDEIGQLSLALREMNEGLIKIVQQVRSGTHTIASASSQIAVGNMDLSSRTEEQASSLEETASSMETLTSIVKKNAENAYQASQLADSASAVATRGGKVVSKVVDTMDAINQSSKKIVDIIGVIDGIAFQTNILALNAAVEAARAGEQGRGFAVVASEVRTLAQRSATAAKEIKALIDDSVSKVTDGTQLVDEAGKTMQEIVTSVKRVNDVIGEISIASNEQTAGIEQINMAILKMDEVTQQNASLVEEAAAAAESMQNQAQSLESAVSVFKLEQQQAIAASSANSAHTPAIKHHRSHPATSKKTTLRGKSTLQLRYS</sequence>
<feature type="coiled-coil region" evidence="5">
    <location>
        <begin position="476"/>
        <end position="514"/>
    </location>
</feature>
<dbReference type="GO" id="GO:0004888">
    <property type="term" value="F:transmembrane signaling receptor activity"/>
    <property type="evidence" value="ECO:0007669"/>
    <property type="project" value="InterPro"/>
</dbReference>
<dbReference type="FunFam" id="1.10.287.950:FF:000001">
    <property type="entry name" value="Methyl-accepting chemotaxis sensory transducer"/>
    <property type="match status" value="1"/>
</dbReference>
<dbReference type="Gene3D" id="1.10.287.950">
    <property type="entry name" value="Methyl-accepting chemotaxis protein"/>
    <property type="match status" value="1"/>
</dbReference>
<evidence type="ECO:0000256" key="6">
    <source>
        <dbReference type="SAM" id="MobiDB-lite"/>
    </source>
</evidence>
<dbReference type="InterPro" id="IPR024478">
    <property type="entry name" value="HlyB_4HB_MCP"/>
</dbReference>
<organism evidence="10 11">
    <name type="scientific">Undibacterium baiyunense</name>
    <dbReference type="NCBI Taxonomy" id="2828731"/>
    <lineage>
        <taxon>Bacteria</taxon>
        <taxon>Pseudomonadati</taxon>
        <taxon>Pseudomonadota</taxon>
        <taxon>Betaproteobacteria</taxon>
        <taxon>Burkholderiales</taxon>
        <taxon>Oxalobacteraceae</taxon>
        <taxon>Undibacterium</taxon>
    </lineage>
</organism>
<dbReference type="Proteomes" id="UP000680158">
    <property type="component" value="Unassembled WGS sequence"/>
</dbReference>
<dbReference type="PANTHER" id="PTHR43531:SF14">
    <property type="entry name" value="METHYL-ACCEPTING CHEMOTAXIS PROTEIN I-RELATED"/>
    <property type="match status" value="1"/>
</dbReference>
<evidence type="ECO:0000313" key="10">
    <source>
        <dbReference type="EMBL" id="MBR7747923.1"/>
    </source>
</evidence>
<evidence type="ECO:0000256" key="2">
    <source>
        <dbReference type="ARBA" id="ARBA00022481"/>
    </source>
</evidence>
<dbReference type="PROSITE" id="PS50885">
    <property type="entry name" value="HAMP"/>
    <property type="match status" value="1"/>
</dbReference>
<comment type="subcellular location">
    <subcellularLocation>
        <location evidence="1">Membrane</location>
    </subcellularLocation>
</comment>
<dbReference type="SMART" id="SM00304">
    <property type="entry name" value="HAMP"/>
    <property type="match status" value="1"/>
</dbReference>
<evidence type="ECO:0000256" key="4">
    <source>
        <dbReference type="PROSITE-ProRule" id="PRU00284"/>
    </source>
</evidence>
<dbReference type="InterPro" id="IPR051310">
    <property type="entry name" value="MCP_chemotaxis"/>
</dbReference>
<proteinExistence type="inferred from homology"/>
<dbReference type="SMART" id="SM00283">
    <property type="entry name" value="MA"/>
    <property type="match status" value="1"/>
</dbReference>
<gene>
    <name evidence="10" type="ORF">KDM92_15155</name>
</gene>
<feature type="domain" description="HAMP" evidence="9">
    <location>
        <begin position="212"/>
        <end position="264"/>
    </location>
</feature>
<evidence type="ECO:0000256" key="1">
    <source>
        <dbReference type="ARBA" id="ARBA00004370"/>
    </source>
</evidence>
<name>A0A941I2W6_9BURK</name>
<evidence type="ECO:0000313" key="11">
    <source>
        <dbReference type="Proteomes" id="UP000680158"/>
    </source>
</evidence>
<evidence type="ECO:0000256" key="3">
    <source>
        <dbReference type="ARBA" id="ARBA00029447"/>
    </source>
</evidence>
<evidence type="ECO:0000256" key="7">
    <source>
        <dbReference type="SAM" id="Phobius"/>
    </source>
</evidence>
<reference evidence="10 11" key="1">
    <citation type="submission" date="2021-04" db="EMBL/GenBank/DDBJ databases">
        <title>novel species isolated from subtropical streams in China.</title>
        <authorList>
            <person name="Lu H."/>
        </authorList>
    </citation>
    <scope>NUCLEOTIDE SEQUENCE [LARGE SCALE GENOMIC DNA]</scope>
    <source>
        <strain evidence="10 11">BYS107W</strain>
    </source>
</reference>
<dbReference type="PROSITE" id="PS50111">
    <property type="entry name" value="CHEMOTAXIS_TRANSDUC_2"/>
    <property type="match status" value="1"/>
</dbReference>
<dbReference type="InterPro" id="IPR004090">
    <property type="entry name" value="Chemotax_Me-accpt_rcpt"/>
</dbReference>
<dbReference type="CDD" id="cd06225">
    <property type="entry name" value="HAMP"/>
    <property type="match status" value="1"/>
</dbReference>
<feature type="compositionally biased region" description="Polar residues" evidence="6">
    <location>
        <begin position="539"/>
        <end position="551"/>
    </location>
</feature>
<feature type="transmembrane region" description="Helical" evidence="7">
    <location>
        <begin position="12"/>
        <end position="31"/>
    </location>
</feature>
<dbReference type="GO" id="GO:0007165">
    <property type="term" value="P:signal transduction"/>
    <property type="evidence" value="ECO:0007669"/>
    <property type="project" value="UniProtKB-KW"/>
</dbReference>
<evidence type="ECO:0000259" key="9">
    <source>
        <dbReference type="PROSITE" id="PS50885"/>
    </source>
</evidence>
<dbReference type="InterPro" id="IPR047347">
    <property type="entry name" value="YvaQ-like_sensor"/>
</dbReference>
<keyword evidence="2" id="KW-0488">Methylation</keyword>
<dbReference type="AlphaFoldDB" id="A0A941I2W6"/>
<evidence type="ECO:0000259" key="8">
    <source>
        <dbReference type="PROSITE" id="PS50111"/>
    </source>
</evidence>
<dbReference type="GO" id="GO:0005886">
    <property type="term" value="C:plasma membrane"/>
    <property type="evidence" value="ECO:0007669"/>
    <property type="project" value="TreeGrafter"/>
</dbReference>
<dbReference type="Pfam" id="PF00015">
    <property type="entry name" value="MCPsignal"/>
    <property type="match status" value="1"/>
</dbReference>
<comment type="caution">
    <text evidence="10">The sequence shown here is derived from an EMBL/GenBank/DDBJ whole genome shotgun (WGS) entry which is preliminary data.</text>
</comment>
<keyword evidence="11" id="KW-1185">Reference proteome</keyword>
<evidence type="ECO:0000256" key="5">
    <source>
        <dbReference type="SAM" id="Coils"/>
    </source>
</evidence>
<dbReference type="PRINTS" id="PR00260">
    <property type="entry name" value="CHEMTRNSDUCR"/>
</dbReference>
<dbReference type="Pfam" id="PF12729">
    <property type="entry name" value="4HB_MCP_1"/>
    <property type="match status" value="1"/>
</dbReference>
<feature type="region of interest" description="Disordered" evidence="6">
    <location>
        <begin position="522"/>
        <end position="551"/>
    </location>
</feature>
<dbReference type="Pfam" id="PF00672">
    <property type="entry name" value="HAMP"/>
    <property type="match status" value="1"/>
</dbReference>
<keyword evidence="5" id="KW-0175">Coiled coil</keyword>
<keyword evidence="7" id="KW-0812">Transmembrane</keyword>
<dbReference type="InterPro" id="IPR003660">
    <property type="entry name" value="HAMP_dom"/>
</dbReference>
<dbReference type="SUPFAM" id="SSF58104">
    <property type="entry name" value="Methyl-accepting chemotaxis protein (MCP) signaling domain"/>
    <property type="match status" value="1"/>
</dbReference>
<accession>A0A941I2W6</accession>